<dbReference type="EMBL" id="NGKA01000001">
    <property type="protein sequence ID" value="RSU15704.1"/>
    <property type="molecule type" value="Genomic_DNA"/>
</dbReference>
<dbReference type="Pfam" id="PF07702">
    <property type="entry name" value="UTRA"/>
    <property type="match status" value="1"/>
</dbReference>
<gene>
    <name evidence="6" type="ORF">CBF29_01120</name>
</gene>
<dbReference type="InterPro" id="IPR036390">
    <property type="entry name" value="WH_DNA-bd_sf"/>
</dbReference>
<dbReference type="GO" id="GO:0045892">
    <property type="term" value="P:negative regulation of DNA-templated transcription"/>
    <property type="evidence" value="ECO:0007669"/>
    <property type="project" value="TreeGrafter"/>
</dbReference>
<dbReference type="SMART" id="SM00345">
    <property type="entry name" value="HTH_GNTR"/>
    <property type="match status" value="1"/>
</dbReference>
<reference evidence="6 7" key="1">
    <citation type="submission" date="2017-05" db="EMBL/GenBank/DDBJ databases">
        <title>Vagococcus spp. assemblies.</title>
        <authorList>
            <person name="Gulvik C.A."/>
        </authorList>
    </citation>
    <scope>NUCLEOTIDE SEQUENCE [LARGE SCALE GENOMIC DNA]</scope>
    <source>
        <strain evidence="6 7">CCUG 51432</strain>
    </source>
</reference>
<dbReference type="Gene3D" id="3.40.1410.10">
    <property type="entry name" value="Chorismate lyase-like"/>
    <property type="match status" value="1"/>
</dbReference>
<dbReference type="Pfam" id="PF00392">
    <property type="entry name" value="GntR"/>
    <property type="match status" value="1"/>
</dbReference>
<dbReference type="InterPro" id="IPR011663">
    <property type="entry name" value="UTRA"/>
</dbReference>
<dbReference type="CDD" id="cd07377">
    <property type="entry name" value="WHTH_GntR"/>
    <property type="match status" value="1"/>
</dbReference>
<comment type="caution">
    <text evidence="6">The sequence shown here is derived from an EMBL/GenBank/DDBJ whole genome shotgun (WGS) entry which is preliminary data.</text>
</comment>
<dbReference type="PRINTS" id="PR00035">
    <property type="entry name" value="HTHGNTR"/>
</dbReference>
<dbReference type="InterPro" id="IPR036388">
    <property type="entry name" value="WH-like_DNA-bd_sf"/>
</dbReference>
<organism evidence="6 7">
    <name type="scientific">Vagococcus elongatus</name>
    <dbReference type="NCBI Taxonomy" id="180344"/>
    <lineage>
        <taxon>Bacteria</taxon>
        <taxon>Bacillati</taxon>
        <taxon>Bacillota</taxon>
        <taxon>Bacilli</taxon>
        <taxon>Lactobacillales</taxon>
        <taxon>Enterococcaceae</taxon>
        <taxon>Vagococcus</taxon>
    </lineage>
</organism>
<evidence type="ECO:0000256" key="3">
    <source>
        <dbReference type="ARBA" id="ARBA00023125"/>
    </source>
</evidence>
<keyword evidence="3" id="KW-0238">DNA-binding</keyword>
<evidence type="ECO:0000256" key="4">
    <source>
        <dbReference type="ARBA" id="ARBA00023163"/>
    </source>
</evidence>
<dbReference type="PANTHER" id="PTHR44846">
    <property type="entry name" value="MANNOSYL-D-GLYCERATE TRANSPORT/METABOLISM SYSTEM REPRESSOR MNGR-RELATED"/>
    <property type="match status" value="1"/>
</dbReference>
<keyword evidence="2" id="KW-0805">Transcription regulation</keyword>
<evidence type="ECO:0000256" key="1">
    <source>
        <dbReference type="ARBA" id="ARBA00022491"/>
    </source>
</evidence>
<dbReference type="OrthoDB" id="9815017at2"/>
<dbReference type="SMART" id="SM00866">
    <property type="entry name" value="UTRA"/>
    <property type="match status" value="1"/>
</dbReference>
<accession>A0A430B5X7</accession>
<dbReference type="GO" id="GO:0003700">
    <property type="term" value="F:DNA-binding transcription factor activity"/>
    <property type="evidence" value="ECO:0007669"/>
    <property type="project" value="InterPro"/>
</dbReference>
<evidence type="ECO:0000259" key="5">
    <source>
        <dbReference type="PROSITE" id="PS50949"/>
    </source>
</evidence>
<dbReference type="GO" id="GO:0003677">
    <property type="term" value="F:DNA binding"/>
    <property type="evidence" value="ECO:0007669"/>
    <property type="project" value="UniProtKB-KW"/>
</dbReference>
<dbReference type="Gene3D" id="1.10.10.10">
    <property type="entry name" value="Winged helix-like DNA-binding domain superfamily/Winged helix DNA-binding domain"/>
    <property type="match status" value="1"/>
</dbReference>
<keyword evidence="1" id="KW-0678">Repressor</keyword>
<dbReference type="FunFam" id="3.40.1410.10:FF:000008">
    <property type="entry name" value="Transcriptional regulator, GntR family"/>
    <property type="match status" value="1"/>
</dbReference>
<feature type="domain" description="HTH gntR-type" evidence="5">
    <location>
        <begin position="1"/>
        <end position="69"/>
    </location>
</feature>
<dbReference type="InterPro" id="IPR028978">
    <property type="entry name" value="Chorismate_lyase_/UTRA_dom_sf"/>
</dbReference>
<dbReference type="SUPFAM" id="SSF46785">
    <property type="entry name" value="Winged helix' DNA-binding domain"/>
    <property type="match status" value="1"/>
</dbReference>
<name>A0A430B5X7_9ENTE</name>
<evidence type="ECO:0000256" key="2">
    <source>
        <dbReference type="ARBA" id="ARBA00023015"/>
    </source>
</evidence>
<sequence length="235" mass="27187">MTKYEKVAGIIRKRILSGEYPENTLIPNQTDFVEEFNVSRMTVNKAINMLMMEGLVYSQRGVGTYVLRNSSFKRSPTLANDYTGLTKGLKGRKIRSKVLLFNVDFPSEEIQEQLKISSHIPVYEIIRLRFVDDEPFVIEHTFMPTDLVPNLTTEIIEQSIYTYLDELGIEFAGAHRSIQADKPSELDQKYLDCAADDPVLEVEQVVYLKNSRPIEYSKSRNRYDKKRYTVLDVIQ</sequence>
<evidence type="ECO:0000313" key="7">
    <source>
        <dbReference type="Proteomes" id="UP000287605"/>
    </source>
</evidence>
<protein>
    <submittedName>
        <fullName evidence="6">GntR family transcriptional regulator</fullName>
    </submittedName>
</protein>
<evidence type="ECO:0000313" key="6">
    <source>
        <dbReference type="EMBL" id="RSU15704.1"/>
    </source>
</evidence>
<dbReference type="PANTHER" id="PTHR44846:SF5">
    <property type="entry name" value="HTH-TYPE TRANSCRIPTIONAL REGULATOR GMUR"/>
    <property type="match status" value="1"/>
</dbReference>
<dbReference type="SUPFAM" id="SSF64288">
    <property type="entry name" value="Chorismate lyase-like"/>
    <property type="match status" value="1"/>
</dbReference>
<dbReference type="PROSITE" id="PS50949">
    <property type="entry name" value="HTH_GNTR"/>
    <property type="match status" value="1"/>
</dbReference>
<dbReference type="InterPro" id="IPR000524">
    <property type="entry name" value="Tscrpt_reg_HTH_GntR"/>
</dbReference>
<dbReference type="Proteomes" id="UP000287605">
    <property type="component" value="Unassembled WGS sequence"/>
</dbReference>
<keyword evidence="4" id="KW-0804">Transcription</keyword>
<dbReference type="RefSeq" id="WP_126806384.1">
    <property type="nucleotide sequence ID" value="NZ_NGKA01000001.1"/>
</dbReference>
<keyword evidence="7" id="KW-1185">Reference proteome</keyword>
<dbReference type="AlphaFoldDB" id="A0A430B5X7"/>
<proteinExistence type="predicted"/>
<dbReference type="InterPro" id="IPR050679">
    <property type="entry name" value="Bact_HTH_transcr_reg"/>
</dbReference>